<evidence type="ECO:0000256" key="4">
    <source>
        <dbReference type="ARBA" id="ARBA00022475"/>
    </source>
</evidence>
<feature type="chain" id="PRO_5019232706" description="Protein TonB" evidence="12">
    <location>
        <begin position="25"/>
        <end position="306"/>
    </location>
</feature>
<comment type="caution">
    <text evidence="14">The sequence shown here is derived from an EMBL/GenBank/DDBJ whole genome shotgun (WGS) entry which is preliminary data.</text>
</comment>
<dbReference type="GO" id="GO:0055085">
    <property type="term" value="P:transmembrane transport"/>
    <property type="evidence" value="ECO:0007669"/>
    <property type="project" value="InterPro"/>
</dbReference>
<dbReference type="PROSITE" id="PS52015">
    <property type="entry name" value="TONB_CTD"/>
    <property type="match status" value="1"/>
</dbReference>
<feature type="compositionally biased region" description="Pro residues" evidence="11">
    <location>
        <begin position="127"/>
        <end position="137"/>
    </location>
</feature>
<feature type="signal peptide" evidence="12">
    <location>
        <begin position="1"/>
        <end position="24"/>
    </location>
</feature>
<keyword evidence="5 10" id="KW-0997">Cell inner membrane</keyword>
<evidence type="ECO:0000256" key="9">
    <source>
        <dbReference type="ARBA" id="ARBA00023136"/>
    </source>
</evidence>
<evidence type="ECO:0000256" key="7">
    <source>
        <dbReference type="ARBA" id="ARBA00022927"/>
    </source>
</evidence>
<evidence type="ECO:0000256" key="1">
    <source>
        <dbReference type="ARBA" id="ARBA00004383"/>
    </source>
</evidence>
<evidence type="ECO:0000313" key="14">
    <source>
        <dbReference type="EMBL" id="RKQ72733.1"/>
    </source>
</evidence>
<dbReference type="GO" id="GO:0030288">
    <property type="term" value="C:outer membrane-bounded periplasmic space"/>
    <property type="evidence" value="ECO:0007669"/>
    <property type="project" value="InterPro"/>
</dbReference>
<organism evidence="14 15">
    <name type="scientific">Oceanibaculum indicum</name>
    <dbReference type="NCBI Taxonomy" id="526216"/>
    <lineage>
        <taxon>Bacteria</taxon>
        <taxon>Pseudomonadati</taxon>
        <taxon>Pseudomonadota</taxon>
        <taxon>Alphaproteobacteria</taxon>
        <taxon>Rhodospirillales</taxon>
        <taxon>Oceanibaculaceae</taxon>
        <taxon>Oceanibaculum</taxon>
    </lineage>
</organism>
<sequence length="306" mass="32442">MRLSPRAKLAGLIASLAIHGSALAFFADFSEDKGTAQAGLGGVEVALAPMGGAPGSEARAVESTETVKPTEVTEAVKPIETAEVRDVPVTPVEQARPVEPVKPIEPVKPVEPVKVKEEPEKVKMAEVPPPPPPPPVKPVVKKPEPPKPVQQPQPQEIKPQQVAKAEPAPVQAEAAPAPSVAGSAGKSGAQDSQNAGTTNSISASAGGGMPGSSADYLALVQAWLERHKEYPRRAQLRRIEGTAVLRFVMDREGKLVSYRLERGSGHSVLDEAVREMIERASPFPPLPPEIQQANLELVVPVSFYLR</sequence>
<evidence type="ECO:0000256" key="6">
    <source>
        <dbReference type="ARBA" id="ARBA00022692"/>
    </source>
</evidence>
<dbReference type="PANTHER" id="PTHR33446">
    <property type="entry name" value="PROTEIN TONB-RELATED"/>
    <property type="match status" value="1"/>
</dbReference>
<comment type="function">
    <text evidence="10">Interacts with outer membrane receptor proteins that carry out high-affinity binding and energy dependent uptake into the periplasmic space of specific substrates. It could act to transduce energy from the cytoplasmic membrane to specific energy-requiring processes in the outer membrane, resulting in the release into the periplasm of ligands bound by these outer membrane proteins.</text>
</comment>
<dbReference type="GO" id="GO:0031992">
    <property type="term" value="F:energy transducer activity"/>
    <property type="evidence" value="ECO:0007669"/>
    <property type="project" value="InterPro"/>
</dbReference>
<dbReference type="GO" id="GO:0015891">
    <property type="term" value="P:siderophore transport"/>
    <property type="evidence" value="ECO:0007669"/>
    <property type="project" value="InterPro"/>
</dbReference>
<keyword evidence="12" id="KW-0732">Signal</keyword>
<evidence type="ECO:0000256" key="2">
    <source>
        <dbReference type="ARBA" id="ARBA00006555"/>
    </source>
</evidence>
<comment type="subcellular location">
    <subcellularLocation>
        <location evidence="1 10">Cell inner membrane</location>
        <topology evidence="1 10">Single-pass membrane protein</topology>
        <orientation evidence="1 10">Periplasmic side</orientation>
    </subcellularLocation>
</comment>
<dbReference type="EMBL" id="RBIG01000001">
    <property type="protein sequence ID" value="RKQ72733.1"/>
    <property type="molecule type" value="Genomic_DNA"/>
</dbReference>
<evidence type="ECO:0000313" key="15">
    <source>
        <dbReference type="Proteomes" id="UP000277424"/>
    </source>
</evidence>
<feature type="region of interest" description="Disordered" evidence="11">
    <location>
        <begin position="117"/>
        <end position="209"/>
    </location>
</feature>
<dbReference type="AlphaFoldDB" id="A0A420WNZ1"/>
<dbReference type="OrthoDB" id="8481221at2"/>
<keyword evidence="10" id="KW-0735">Signal-anchor</keyword>
<dbReference type="RefSeq" id="WP_121217290.1">
    <property type="nucleotide sequence ID" value="NZ_RBIG01000001.1"/>
</dbReference>
<dbReference type="InterPro" id="IPR006260">
    <property type="entry name" value="TonB/TolA_C"/>
</dbReference>
<dbReference type="Pfam" id="PF03544">
    <property type="entry name" value="TonB_C"/>
    <property type="match status" value="1"/>
</dbReference>
<dbReference type="Proteomes" id="UP000277424">
    <property type="component" value="Unassembled WGS sequence"/>
</dbReference>
<name>A0A420WNZ1_9PROT</name>
<evidence type="ECO:0000256" key="10">
    <source>
        <dbReference type="RuleBase" id="RU362123"/>
    </source>
</evidence>
<evidence type="ECO:0000256" key="5">
    <source>
        <dbReference type="ARBA" id="ARBA00022519"/>
    </source>
</evidence>
<gene>
    <name evidence="14" type="ORF">BCL74_0501</name>
</gene>
<evidence type="ECO:0000256" key="3">
    <source>
        <dbReference type="ARBA" id="ARBA00022448"/>
    </source>
</evidence>
<dbReference type="SUPFAM" id="SSF74653">
    <property type="entry name" value="TolA/TonB C-terminal domain"/>
    <property type="match status" value="1"/>
</dbReference>
<evidence type="ECO:0000259" key="13">
    <source>
        <dbReference type="PROSITE" id="PS52015"/>
    </source>
</evidence>
<dbReference type="InterPro" id="IPR037682">
    <property type="entry name" value="TonB_C"/>
</dbReference>
<evidence type="ECO:0000256" key="8">
    <source>
        <dbReference type="ARBA" id="ARBA00022989"/>
    </source>
</evidence>
<dbReference type="PRINTS" id="PR01374">
    <property type="entry name" value="TONBPROTEIN"/>
</dbReference>
<keyword evidence="6" id="KW-0812">Transmembrane</keyword>
<keyword evidence="8" id="KW-1133">Transmembrane helix</keyword>
<accession>A0A420WNZ1</accession>
<keyword evidence="7 10" id="KW-0653">Protein transport</keyword>
<evidence type="ECO:0000256" key="12">
    <source>
        <dbReference type="SAM" id="SignalP"/>
    </source>
</evidence>
<dbReference type="NCBIfam" id="TIGR01352">
    <property type="entry name" value="tonB_Cterm"/>
    <property type="match status" value="1"/>
</dbReference>
<keyword evidence="4 10" id="KW-1003">Cell membrane</keyword>
<dbReference type="InterPro" id="IPR003538">
    <property type="entry name" value="TonB"/>
</dbReference>
<protein>
    <recommendedName>
        <fullName evidence="10">Protein TonB</fullName>
    </recommendedName>
</protein>
<dbReference type="InterPro" id="IPR051045">
    <property type="entry name" value="TonB-dependent_transducer"/>
</dbReference>
<keyword evidence="3 10" id="KW-0813">Transport</keyword>
<dbReference type="Gene3D" id="3.30.1150.10">
    <property type="match status" value="1"/>
</dbReference>
<proteinExistence type="inferred from homology"/>
<feature type="compositionally biased region" description="Low complexity" evidence="11">
    <location>
        <begin position="152"/>
        <end position="189"/>
    </location>
</feature>
<feature type="domain" description="TonB C-terminal" evidence="13">
    <location>
        <begin position="215"/>
        <end position="306"/>
    </location>
</feature>
<dbReference type="GO" id="GO:0015031">
    <property type="term" value="P:protein transport"/>
    <property type="evidence" value="ECO:0007669"/>
    <property type="project" value="UniProtKB-UniRule"/>
</dbReference>
<dbReference type="PANTHER" id="PTHR33446:SF2">
    <property type="entry name" value="PROTEIN TONB"/>
    <property type="match status" value="1"/>
</dbReference>
<keyword evidence="9" id="KW-0472">Membrane</keyword>
<feature type="compositionally biased region" description="Polar residues" evidence="11">
    <location>
        <begin position="190"/>
        <end position="201"/>
    </location>
</feature>
<comment type="similarity">
    <text evidence="2 10">Belongs to the TonB family.</text>
</comment>
<dbReference type="GO" id="GO:0098797">
    <property type="term" value="C:plasma membrane protein complex"/>
    <property type="evidence" value="ECO:0007669"/>
    <property type="project" value="TreeGrafter"/>
</dbReference>
<evidence type="ECO:0000256" key="11">
    <source>
        <dbReference type="SAM" id="MobiDB-lite"/>
    </source>
</evidence>
<reference evidence="14 15" key="1">
    <citation type="submission" date="2018-10" db="EMBL/GenBank/DDBJ databases">
        <title>Comparative analysis of microorganisms from saline springs in Andes Mountain Range, Colombia.</title>
        <authorList>
            <person name="Rubin E."/>
        </authorList>
    </citation>
    <scope>NUCLEOTIDE SEQUENCE [LARGE SCALE GENOMIC DNA]</scope>
    <source>
        <strain evidence="14 15">USBA 36</strain>
    </source>
</reference>